<dbReference type="Proteomes" id="UP000663881">
    <property type="component" value="Unassembled WGS sequence"/>
</dbReference>
<dbReference type="Proteomes" id="UP000663891">
    <property type="component" value="Unassembled WGS sequence"/>
</dbReference>
<dbReference type="Gene3D" id="1.10.8.10">
    <property type="entry name" value="DNA helicase RuvA subunit, C-terminal domain"/>
    <property type="match status" value="1"/>
</dbReference>
<dbReference type="EMBL" id="CAJNOI010000022">
    <property type="protein sequence ID" value="CAF0842697.1"/>
    <property type="molecule type" value="Genomic_DNA"/>
</dbReference>
<dbReference type="Proteomes" id="UP000663860">
    <property type="component" value="Unassembled WGS sequence"/>
</dbReference>
<dbReference type="EMBL" id="CAJNOI010000792">
    <property type="protein sequence ID" value="CAF1346007.1"/>
    <property type="molecule type" value="Genomic_DNA"/>
</dbReference>
<evidence type="ECO:0000313" key="8">
    <source>
        <dbReference type="EMBL" id="CAF1346007.1"/>
    </source>
</evidence>
<evidence type="ECO:0000313" key="10">
    <source>
        <dbReference type="EMBL" id="CAF1595038.1"/>
    </source>
</evidence>
<sequence>MSDSLTPVVNENASDDEKDEEQVTSVNQKKEDAKVEKELDRVTDRVDEEEIGSENIGNALSAINDKRHRDESKRKAEQAELANVKIRKEDVELIVQELELPRSKAEKTLRQHHGDVIATLKALVNA</sequence>
<accession>A0A814TR78</accession>
<dbReference type="InterPro" id="IPR038922">
    <property type="entry name" value="HYPK_UBA"/>
</dbReference>
<dbReference type="PANTHER" id="PTHR31184">
    <property type="entry name" value="HUNTINGTIN-INTERACTING PROTEIN K FAMILY MEMBER"/>
    <property type="match status" value="1"/>
</dbReference>
<protein>
    <recommendedName>
        <fullName evidence="2">Nascent polypeptide-associated complex subunit alpha-like UBA domain-containing protein</fullName>
    </recommendedName>
</protein>
<feature type="domain" description="Nascent polypeptide-associated complex subunit alpha-like UBA" evidence="2">
    <location>
        <begin position="84"/>
        <end position="124"/>
    </location>
</feature>
<evidence type="ECO:0000313" key="3">
    <source>
        <dbReference type="EMBL" id="CAF0842697.1"/>
    </source>
</evidence>
<dbReference type="Proteomes" id="UP000663868">
    <property type="component" value="Unassembled WGS sequence"/>
</dbReference>
<feature type="region of interest" description="Disordered" evidence="1">
    <location>
        <begin position="1"/>
        <end position="40"/>
    </location>
</feature>
<evidence type="ECO:0000256" key="1">
    <source>
        <dbReference type="SAM" id="MobiDB-lite"/>
    </source>
</evidence>
<evidence type="ECO:0000313" key="9">
    <source>
        <dbReference type="EMBL" id="CAF1351390.1"/>
    </source>
</evidence>
<feature type="compositionally biased region" description="Acidic residues" evidence="1">
    <location>
        <begin position="13"/>
        <end position="22"/>
    </location>
</feature>
<dbReference type="EMBL" id="CAJNOM010001149">
    <property type="protein sequence ID" value="CAF1595038.1"/>
    <property type="molecule type" value="Genomic_DNA"/>
</dbReference>
<dbReference type="Proteomes" id="UP000663832">
    <property type="component" value="Unassembled WGS sequence"/>
</dbReference>
<dbReference type="EMBL" id="CAJOAZ010000062">
    <property type="protein sequence ID" value="CAF3512980.1"/>
    <property type="molecule type" value="Genomic_DNA"/>
</dbReference>
<feature type="region of interest" description="Disordered" evidence="1">
    <location>
        <begin position="52"/>
        <end position="75"/>
    </location>
</feature>
<evidence type="ECO:0000313" key="13">
    <source>
        <dbReference type="EMBL" id="CAF3847277.1"/>
    </source>
</evidence>
<feature type="compositionally biased region" description="Basic and acidic residues" evidence="1">
    <location>
        <begin position="28"/>
        <end position="40"/>
    </location>
</feature>
<dbReference type="Proteomes" id="UP000663877">
    <property type="component" value="Unassembled WGS sequence"/>
</dbReference>
<dbReference type="PANTHER" id="PTHR31184:SF2">
    <property type="entry name" value="HUNTINGTIN-INTERACTING PROTEIN K"/>
    <property type="match status" value="1"/>
</dbReference>
<comment type="caution">
    <text evidence="4">The sequence shown here is derived from an EMBL/GenBank/DDBJ whole genome shotgun (WGS) entry which is preliminary data.</text>
</comment>
<dbReference type="CDD" id="cd14361">
    <property type="entry name" value="UBA_HYPK"/>
    <property type="match status" value="1"/>
</dbReference>
<feature type="compositionally biased region" description="Basic and acidic residues" evidence="1">
    <location>
        <begin position="64"/>
        <end position="75"/>
    </location>
</feature>
<dbReference type="AlphaFoldDB" id="A0A814TR78"/>
<dbReference type="EMBL" id="CAJNOG010000312">
    <property type="protein sequence ID" value="CAF1165719.1"/>
    <property type="molecule type" value="Genomic_DNA"/>
</dbReference>
<dbReference type="Pfam" id="PF19026">
    <property type="entry name" value="UBA_HYPK"/>
    <property type="match status" value="1"/>
</dbReference>
<dbReference type="EMBL" id="CAJNOE010000878">
    <property type="protein sequence ID" value="CAF1351390.1"/>
    <property type="molecule type" value="Genomic_DNA"/>
</dbReference>
<evidence type="ECO:0000313" key="4">
    <source>
        <dbReference type="EMBL" id="CAF1165719.1"/>
    </source>
</evidence>
<dbReference type="GO" id="GO:0050821">
    <property type="term" value="P:protein stabilization"/>
    <property type="evidence" value="ECO:0007669"/>
    <property type="project" value="TreeGrafter"/>
</dbReference>
<dbReference type="EMBL" id="CAJNOM010000167">
    <property type="protein sequence ID" value="CAF1170658.1"/>
    <property type="molecule type" value="Genomic_DNA"/>
</dbReference>
<name>A0A814TR78_9BILA</name>
<evidence type="ECO:0000313" key="5">
    <source>
        <dbReference type="EMBL" id="CAF1168000.1"/>
    </source>
</evidence>
<gene>
    <name evidence="8" type="ORF">BJG266_LOCUS34686</name>
    <name evidence="3" type="ORF">BJG266_LOCUS7400</name>
    <name evidence="9" type="ORF">IZO911_LOCUS36791</name>
    <name evidence="4" type="ORF">JYZ213_LOCUS24916</name>
    <name evidence="12" type="ORF">KXQ929_LOCUS9107</name>
    <name evidence="13" type="ORF">OKA104_LOCUS21281</name>
    <name evidence="11" type="ORF">OXD698_LOCUS1989</name>
    <name evidence="6" type="ORF">QVE165_LOCUS24100</name>
    <name evidence="7" type="ORF">QVE165_LOCUS24174</name>
    <name evidence="10" type="ORF">QVE165_LOCUS51761</name>
    <name evidence="5" type="ORF">VCS650_LOCUS23751</name>
</gene>
<dbReference type="EMBL" id="CAJNOM010000168">
    <property type="protein sequence ID" value="CAF1172016.1"/>
    <property type="molecule type" value="Genomic_DNA"/>
</dbReference>
<dbReference type="InterPro" id="IPR044034">
    <property type="entry name" value="NAC-like_UBA"/>
</dbReference>
<organism evidence="4 15">
    <name type="scientific">Adineta steineri</name>
    <dbReference type="NCBI Taxonomy" id="433720"/>
    <lineage>
        <taxon>Eukaryota</taxon>
        <taxon>Metazoa</taxon>
        <taxon>Spiralia</taxon>
        <taxon>Gnathifera</taxon>
        <taxon>Rotifera</taxon>
        <taxon>Eurotatoria</taxon>
        <taxon>Bdelloidea</taxon>
        <taxon>Adinetida</taxon>
        <taxon>Adinetidae</taxon>
        <taxon>Adineta</taxon>
    </lineage>
</organism>
<proteinExistence type="predicted"/>
<dbReference type="GO" id="GO:0043066">
    <property type="term" value="P:negative regulation of apoptotic process"/>
    <property type="evidence" value="ECO:0007669"/>
    <property type="project" value="TreeGrafter"/>
</dbReference>
<evidence type="ECO:0000313" key="15">
    <source>
        <dbReference type="Proteomes" id="UP000663845"/>
    </source>
</evidence>
<keyword evidence="14" id="KW-1185">Reference proteome</keyword>
<evidence type="ECO:0000313" key="12">
    <source>
        <dbReference type="EMBL" id="CAF3672755.1"/>
    </source>
</evidence>
<evidence type="ECO:0000313" key="14">
    <source>
        <dbReference type="Proteomes" id="UP000663832"/>
    </source>
</evidence>
<evidence type="ECO:0000313" key="7">
    <source>
        <dbReference type="EMBL" id="CAF1172016.1"/>
    </source>
</evidence>
<dbReference type="Proteomes" id="UP000663845">
    <property type="component" value="Unassembled WGS sequence"/>
</dbReference>
<dbReference type="OrthoDB" id="285219at2759"/>
<dbReference type="InterPro" id="IPR052617">
    <property type="entry name" value="Huntingtin-int_K"/>
</dbReference>
<evidence type="ECO:0000313" key="11">
    <source>
        <dbReference type="EMBL" id="CAF3512980.1"/>
    </source>
</evidence>
<dbReference type="EMBL" id="CAJOAY010001471">
    <property type="protein sequence ID" value="CAF3847277.1"/>
    <property type="molecule type" value="Genomic_DNA"/>
</dbReference>
<dbReference type="EMBL" id="CAJNON010000284">
    <property type="protein sequence ID" value="CAF1168000.1"/>
    <property type="molecule type" value="Genomic_DNA"/>
</dbReference>
<evidence type="ECO:0000313" key="6">
    <source>
        <dbReference type="EMBL" id="CAF1170658.1"/>
    </source>
</evidence>
<dbReference type="Proteomes" id="UP000663844">
    <property type="component" value="Unassembled WGS sequence"/>
</dbReference>
<evidence type="ECO:0000259" key="2">
    <source>
        <dbReference type="Pfam" id="PF19026"/>
    </source>
</evidence>
<dbReference type="EMBL" id="CAJOBB010000407">
    <property type="protein sequence ID" value="CAF3672755.1"/>
    <property type="molecule type" value="Genomic_DNA"/>
</dbReference>
<reference evidence="4" key="1">
    <citation type="submission" date="2021-02" db="EMBL/GenBank/DDBJ databases">
        <authorList>
            <person name="Nowell W R."/>
        </authorList>
    </citation>
    <scope>NUCLEOTIDE SEQUENCE</scope>
</reference>
<feature type="compositionally biased region" description="Polar residues" evidence="1">
    <location>
        <begin position="1"/>
        <end position="12"/>
    </location>
</feature>